<evidence type="ECO:0000256" key="1">
    <source>
        <dbReference type="ARBA" id="ARBA00001974"/>
    </source>
</evidence>
<dbReference type="PANTHER" id="PTHR43400">
    <property type="entry name" value="FUMARATE REDUCTASE"/>
    <property type="match status" value="1"/>
</dbReference>
<organism evidence="6 7">
    <name type="scientific">Helcococcus kunzii ATCC 51366</name>
    <dbReference type="NCBI Taxonomy" id="883114"/>
    <lineage>
        <taxon>Bacteria</taxon>
        <taxon>Bacillati</taxon>
        <taxon>Bacillota</taxon>
        <taxon>Tissierellia</taxon>
        <taxon>Tissierellales</taxon>
        <taxon>Peptoniphilaceae</taxon>
        <taxon>Helcococcus</taxon>
    </lineage>
</organism>
<comment type="cofactor">
    <cofactor evidence="1">
        <name>FAD</name>
        <dbReference type="ChEBI" id="CHEBI:57692"/>
    </cofactor>
</comment>
<keyword evidence="2" id="KW-0285">Flavoprotein</keyword>
<dbReference type="InterPro" id="IPR050315">
    <property type="entry name" value="FAD-oxidoreductase_2"/>
</dbReference>
<keyword evidence="7" id="KW-1185">Reference proteome</keyword>
<dbReference type="GO" id="GO:0033765">
    <property type="term" value="F:steroid dehydrogenase activity, acting on the CH-CH group of donors"/>
    <property type="evidence" value="ECO:0007669"/>
    <property type="project" value="UniProtKB-ARBA"/>
</dbReference>
<dbReference type="Gene3D" id="3.90.700.10">
    <property type="entry name" value="Succinate dehydrogenase/fumarate reductase flavoprotein, catalytic domain"/>
    <property type="match status" value="1"/>
</dbReference>
<dbReference type="SUPFAM" id="SSF51905">
    <property type="entry name" value="FAD/NAD(P)-binding domain"/>
    <property type="match status" value="1"/>
</dbReference>
<keyword evidence="4" id="KW-0560">Oxidoreductase</keyword>
<evidence type="ECO:0000313" key="6">
    <source>
        <dbReference type="EMBL" id="EHR31956.1"/>
    </source>
</evidence>
<dbReference type="Proteomes" id="UP000004191">
    <property type="component" value="Unassembled WGS sequence"/>
</dbReference>
<dbReference type="SUPFAM" id="SSF56425">
    <property type="entry name" value="Succinate dehydrogenase/fumarate reductase flavoprotein, catalytic domain"/>
    <property type="match status" value="1"/>
</dbReference>
<protein>
    <recommendedName>
        <fullName evidence="5">FAD-dependent oxidoreductase 2 FAD-binding domain-containing protein</fullName>
    </recommendedName>
</protein>
<sequence length="458" mass="51376">MPCALKAAELGAKVCVIQKEKEASACGHIGVGIDFEKSNKKDLAKLISIFLKESDLRPNKELYEMYVENSGEALEWLIEKSKEAGAGISSLGNGPHKKFMKDNDLDLDFVTAFYGPKPYDAGEAMKDLSKLAEAKGVDFYYNTPAIKLIKEGNRVVGVYGKSDKGVIEFRAKNGVVIGTGDYQNDEQMKSHYIPAVLNLETKKFGRSGDGHKMIIDAGGHMELIGHTKMVHDMDAGPSSNMQAPLLRVKLNGKRFCNEENGMEYMNCFLLDEKNSGHYAEIFDANYLENAEEWGFNLAKLDELKKYMPEEDADREGVLIDLIKTFKADTLEELAEKLEIKDKEEFKKTIARYNEMAKNQEDTEFGKDAKYLYPIENPPYYGTHRHLRLTMICSGIEVDGNLRPLDDDMRPIEGVYAIGNLAGNFYGSYDYPLTLSGLNLGHNYTQGYVIGKRLAQNTH</sequence>
<reference evidence="6 7" key="1">
    <citation type="submission" date="2012-01" db="EMBL/GenBank/DDBJ databases">
        <title>The Genome Sequence of Helcococcus kunzii ATCC 51366.</title>
        <authorList>
            <consortium name="The Broad Institute Genome Sequencing Platform"/>
            <person name="Earl A."/>
            <person name="Ward D."/>
            <person name="Feldgarden M."/>
            <person name="Gevers D."/>
            <person name="Huys G."/>
            <person name="Young S.K."/>
            <person name="Zeng Q."/>
            <person name="Gargeya S."/>
            <person name="Fitzgerald M."/>
            <person name="Haas B."/>
            <person name="Abouelleil A."/>
            <person name="Alvarado L."/>
            <person name="Arachchi H.M."/>
            <person name="Berlin A."/>
            <person name="Chapman S.B."/>
            <person name="Gearin G."/>
            <person name="Goldberg J."/>
            <person name="Griggs A."/>
            <person name="Gujja S."/>
            <person name="Hansen M."/>
            <person name="Heiman D."/>
            <person name="Howarth C."/>
            <person name="Larimer J."/>
            <person name="Lui A."/>
            <person name="MacDonald P.J.P."/>
            <person name="McCowen C."/>
            <person name="Montmayeur A."/>
            <person name="Murphy C."/>
            <person name="Neiman D."/>
            <person name="Pearson M."/>
            <person name="Priest M."/>
            <person name="Roberts A."/>
            <person name="Saif S."/>
            <person name="Shea T."/>
            <person name="Sisk P."/>
            <person name="Stolte C."/>
            <person name="Sykes S."/>
            <person name="Wortman J."/>
            <person name="Nusbaum C."/>
            <person name="Birren B."/>
        </authorList>
    </citation>
    <scope>NUCLEOTIDE SEQUENCE [LARGE SCALE GENOMIC DNA]</scope>
    <source>
        <strain evidence="6 7">ATCC 51366</strain>
    </source>
</reference>
<keyword evidence="3" id="KW-0274">FAD</keyword>
<comment type="caution">
    <text evidence="6">The sequence shown here is derived from an EMBL/GenBank/DDBJ whole genome shotgun (WGS) entry which is preliminary data.</text>
</comment>
<dbReference type="Pfam" id="PF00890">
    <property type="entry name" value="FAD_binding_2"/>
    <property type="match status" value="1"/>
</dbReference>
<accession>H3NR08</accession>
<dbReference type="AlphaFoldDB" id="H3NR08"/>
<evidence type="ECO:0000256" key="4">
    <source>
        <dbReference type="ARBA" id="ARBA00023002"/>
    </source>
</evidence>
<dbReference type="Gene3D" id="3.50.50.60">
    <property type="entry name" value="FAD/NAD(P)-binding domain"/>
    <property type="match status" value="1"/>
</dbReference>
<dbReference type="eggNOG" id="COG1053">
    <property type="taxonomic scope" value="Bacteria"/>
</dbReference>
<evidence type="ECO:0000313" key="7">
    <source>
        <dbReference type="Proteomes" id="UP000004191"/>
    </source>
</evidence>
<dbReference type="HOGENOM" id="CLU_011398_4_3_9"/>
<evidence type="ECO:0000256" key="2">
    <source>
        <dbReference type="ARBA" id="ARBA00022630"/>
    </source>
</evidence>
<dbReference type="PATRIC" id="fig|883114.3.peg.1765"/>
<dbReference type="STRING" id="883114.HMPREF9709_01769"/>
<proteinExistence type="predicted"/>
<feature type="domain" description="FAD-dependent oxidoreductase 2 FAD-binding" evidence="5">
    <location>
        <begin position="2"/>
        <end position="427"/>
    </location>
</feature>
<dbReference type="InterPro" id="IPR003953">
    <property type="entry name" value="FAD-dep_OxRdtase_2_FAD-bd"/>
</dbReference>
<gene>
    <name evidence="6" type="ORF">HMPREF9709_01769</name>
</gene>
<evidence type="ECO:0000259" key="5">
    <source>
        <dbReference type="Pfam" id="PF00890"/>
    </source>
</evidence>
<dbReference type="EMBL" id="AGEI01000032">
    <property type="protein sequence ID" value="EHR31956.1"/>
    <property type="molecule type" value="Genomic_DNA"/>
</dbReference>
<dbReference type="PANTHER" id="PTHR43400:SF7">
    <property type="entry name" value="FAD-DEPENDENT OXIDOREDUCTASE 2 FAD BINDING DOMAIN-CONTAINING PROTEIN"/>
    <property type="match status" value="1"/>
</dbReference>
<name>H3NR08_9FIRM</name>
<dbReference type="InterPro" id="IPR027477">
    <property type="entry name" value="Succ_DH/fumarate_Rdtase_cat_sf"/>
</dbReference>
<evidence type="ECO:0000256" key="3">
    <source>
        <dbReference type="ARBA" id="ARBA00022827"/>
    </source>
</evidence>
<dbReference type="InterPro" id="IPR036188">
    <property type="entry name" value="FAD/NAD-bd_sf"/>
</dbReference>